<keyword evidence="4" id="KW-1185">Reference proteome</keyword>
<dbReference type="PANTHER" id="PTHR30537">
    <property type="entry name" value="HTH-TYPE TRANSCRIPTIONAL REGULATOR"/>
    <property type="match status" value="1"/>
</dbReference>
<dbReference type="Gene3D" id="3.40.190.290">
    <property type="match status" value="1"/>
</dbReference>
<name>A0AA37TMM1_9HYPH</name>
<evidence type="ECO:0000259" key="2">
    <source>
        <dbReference type="Pfam" id="PF03466"/>
    </source>
</evidence>
<dbReference type="SUPFAM" id="SSF53850">
    <property type="entry name" value="Periplasmic binding protein-like II"/>
    <property type="match status" value="1"/>
</dbReference>
<evidence type="ECO:0000313" key="3">
    <source>
        <dbReference type="EMBL" id="GLS73669.1"/>
    </source>
</evidence>
<dbReference type="EMBL" id="BSPL01000028">
    <property type="protein sequence ID" value="GLS73669.1"/>
    <property type="molecule type" value="Genomic_DNA"/>
</dbReference>
<gene>
    <name evidence="3" type="ORF">GCM10007890_56840</name>
</gene>
<dbReference type="Pfam" id="PF03466">
    <property type="entry name" value="LysR_substrate"/>
    <property type="match status" value="1"/>
</dbReference>
<evidence type="ECO:0000256" key="1">
    <source>
        <dbReference type="ARBA" id="ARBA00009437"/>
    </source>
</evidence>
<dbReference type="GO" id="GO:0003700">
    <property type="term" value="F:DNA-binding transcription factor activity"/>
    <property type="evidence" value="ECO:0007669"/>
    <property type="project" value="TreeGrafter"/>
</dbReference>
<evidence type="ECO:0000313" key="4">
    <source>
        <dbReference type="Proteomes" id="UP001157440"/>
    </source>
</evidence>
<comment type="caution">
    <text evidence="3">The sequence shown here is derived from an EMBL/GenBank/DDBJ whole genome shotgun (WGS) entry which is preliminary data.</text>
</comment>
<proteinExistence type="inferred from homology"/>
<protein>
    <recommendedName>
        <fullName evidence="2">LysR substrate-binding domain-containing protein</fullName>
    </recommendedName>
</protein>
<organism evidence="3 4">
    <name type="scientific">Methylobacterium tardum</name>
    <dbReference type="NCBI Taxonomy" id="374432"/>
    <lineage>
        <taxon>Bacteria</taxon>
        <taxon>Pseudomonadati</taxon>
        <taxon>Pseudomonadota</taxon>
        <taxon>Alphaproteobacteria</taxon>
        <taxon>Hyphomicrobiales</taxon>
        <taxon>Methylobacteriaceae</taxon>
        <taxon>Methylobacterium</taxon>
    </lineage>
</organism>
<accession>A0AA37TMM1</accession>
<dbReference type="RefSeq" id="WP_308445205.1">
    <property type="nucleotide sequence ID" value="NZ_BPQZ01000021.1"/>
</dbReference>
<dbReference type="InterPro" id="IPR005119">
    <property type="entry name" value="LysR_subst-bd"/>
</dbReference>
<comment type="similarity">
    <text evidence="1">Belongs to the LysR transcriptional regulatory family.</text>
</comment>
<dbReference type="PANTHER" id="PTHR30537:SF5">
    <property type="entry name" value="HTH-TYPE TRANSCRIPTIONAL ACTIVATOR TTDR-RELATED"/>
    <property type="match status" value="1"/>
</dbReference>
<dbReference type="CDD" id="cd08422">
    <property type="entry name" value="PBP2_CrgA_like"/>
    <property type="match status" value="1"/>
</dbReference>
<feature type="domain" description="LysR substrate-binding" evidence="2">
    <location>
        <begin position="30"/>
        <end position="177"/>
    </location>
</feature>
<reference evidence="4" key="1">
    <citation type="journal article" date="2019" name="Int. J. Syst. Evol. Microbiol.">
        <title>The Global Catalogue of Microorganisms (GCM) 10K type strain sequencing project: providing services to taxonomists for standard genome sequencing and annotation.</title>
        <authorList>
            <consortium name="The Broad Institute Genomics Platform"/>
            <consortium name="The Broad Institute Genome Sequencing Center for Infectious Disease"/>
            <person name="Wu L."/>
            <person name="Ma J."/>
        </authorList>
    </citation>
    <scope>NUCLEOTIDE SEQUENCE [LARGE SCALE GENOMIC DNA]</scope>
    <source>
        <strain evidence="4">NBRC 103632</strain>
    </source>
</reference>
<dbReference type="AlphaFoldDB" id="A0AA37TMM1"/>
<sequence length="188" mass="21471">MRRASMRWLPHPIKDRAEVKHPSDFRNHARGPLRDSGLVARRVLTYRHRLVASPGYLAEHPAPVIPRDLHNHRLLAFSLGKPDHRWTFIRAGHADRETVTFQPHFTMNDYIGLATALMAGSGIGDLPPVVQPEPLRDGRLIEVMPGWQFRTFDLSLVHLGHRHLPQPVRLFKDFATQMTASLFPDLPV</sequence>
<dbReference type="Proteomes" id="UP001157440">
    <property type="component" value="Unassembled WGS sequence"/>
</dbReference>
<dbReference type="InterPro" id="IPR058163">
    <property type="entry name" value="LysR-type_TF_proteobact-type"/>
</dbReference>
<dbReference type="GO" id="GO:0006351">
    <property type="term" value="P:DNA-templated transcription"/>
    <property type="evidence" value="ECO:0007669"/>
    <property type="project" value="TreeGrafter"/>
</dbReference>
<dbReference type="GO" id="GO:0043565">
    <property type="term" value="F:sequence-specific DNA binding"/>
    <property type="evidence" value="ECO:0007669"/>
    <property type="project" value="TreeGrafter"/>
</dbReference>